<dbReference type="Pfam" id="PF12685">
    <property type="entry name" value="SpoIIIAH"/>
    <property type="match status" value="1"/>
</dbReference>
<keyword evidence="1" id="KW-0472">Membrane</keyword>
<proteinExistence type="predicted"/>
<feature type="transmembrane region" description="Helical" evidence="1">
    <location>
        <begin position="21"/>
        <end position="40"/>
    </location>
</feature>
<protein>
    <submittedName>
        <fullName evidence="2">Stage III sporulation protein AH</fullName>
    </submittedName>
</protein>
<reference evidence="3" key="1">
    <citation type="submission" date="2016-10" db="EMBL/GenBank/DDBJ databases">
        <authorList>
            <person name="Varghese N."/>
            <person name="Submissions S."/>
        </authorList>
    </citation>
    <scope>NUCLEOTIDE SEQUENCE [LARGE SCALE GENOMIC DNA]</scope>
    <source>
        <strain evidence="3">DSM 8344</strain>
    </source>
</reference>
<dbReference type="InterPro" id="IPR038503">
    <property type="entry name" value="SpoIIIAH_sf"/>
</dbReference>
<dbReference type="AlphaFoldDB" id="A0A1G7ZK12"/>
<name>A0A1G7ZK12_9FIRM</name>
<dbReference type="Proteomes" id="UP000198656">
    <property type="component" value="Unassembled WGS sequence"/>
</dbReference>
<dbReference type="OrthoDB" id="1680784at2"/>
<sequence>MTKYMNWPVLLIVGRKSRLRLTVYAGLAVMLGILGISLMLSESHAYIPEQASSPVNAPKEKSQIKFEVETIKPNNSGGDYFVNYRLKRDQLRQESKAMLAPLLDSTVEKSKAEAQDQWLQLSMKIQREEEIENLLKIKGFHDAVADVFSEHVTVIVYAPSLTPHEVSLIQEIVLRVTGIRLDKIMISSKK</sequence>
<dbReference type="Gene3D" id="1.10.287.4300">
    <property type="entry name" value="Stage III sporulation protein AH-like"/>
    <property type="match status" value="1"/>
</dbReference>
<evidence type="ECO:0000313" key="2">
    <source>
        <dbReference type="EMBL" id="SDH09004.1"/>
    </source>
</evidence>
<keyword evidence="1" id="KW-1133">Transmembrane helix</keyword>
<evidence type="ECO:0000256" key="1">
    <source>
        <dbReference type="SAM" id="Phobius"/>
    </source>
</evidence>
<keyword evidence="1" id="KW-0812">Transmembrane</keyword>
<gene>
    <name evidence="2" type="ORF">SAMN05443529_109136</name>
</gene>
<dbReference type="InterPro" id="IPR024232">
    <property type="entry name" value="SpoIIIAH"/>
</dbReference>
<accession>A0A1G7ZK12</accession>
<dbReference type="STRING" id="1121419.SAMN05443529_109136"/>
<organism evidence="2 3">
    <name type="scientific">Desulfosporosinus hippei DSM 8344</name>
    <dbReference type="NCBI Taxonomy" id="1121419"/>
    <lineage>
        <taxon>Bacteria</taxon>
        <taxon>Bacillati</taxon>
        <taxon>Bacillota</taxon>
        <taxon>Clostridia</taxon>
        <taxon>Eubacteriales</taxon>
        <taxon>Desulfitobacteriaceae</taxon>
        <taxon>Desulfosporosinus</taxon>
    </lineage>
</organism>
<keyword evidence="3" id="KW-1185">Reference proteome</keyword>
<dbReference type="EMBL" id="FNCP01000009">
    <property type="protein sequence ID" value="SDH09004.1"/>
    <property type="molecule type" value="Genomic_DNA"/>
</dbReference>
<evidence type="ECO:0000313" key="3">
    <source>
        <dbReference type="Proteomes" id="UP000198656"/>
    </source>
</evidence>